<keyword evidence="3 5" id="KW-0238">DNA-binding</keyword>
<evidence type="ECO:0000256" key="1">
    <source>
        <dbReference type="ARBA" id="ARBA00022491"/>
    </source>
</evidence>
<dbReference type="Gene3D" id="1.10.357.10">
    <property type="entry name" value="Tetracycline Repressor, domain 2"/>
    <property type="match status" value="1"/>
</dbReference>
<dbReference type="SUPFAM" id="SSF46689">
    <property type="entry name" value="Homeodomain-like"/>
    <property type="match status" value="1"/>
</dbReference>
<protein>
    <submittedName>
        <fullName evidence="7">TetR/AcrR family transcriptional regulator</fullName>
    </submittedName>
</protein>
<evidence type="ECO:0000256" key="5">
    <source>
        <dbReference type="PROSITE-ProRule" id="PRU00335"/>
    </source>
</evidence>
<accession>A0ABN1ZT14</accession>
<reference evidence="7 8" key="1">
    <citation type="journal article" date="2019" name="Int. J. Syst. Evol. Microbiol.">
        <title>The Global Catalogue of Microorganisms (GCM) 10K type strain sequencing project: providing services to taxonomists for standard genome sequencing and annotation.</title>
        <authorList>
            <consortium name="The Broad Institute Genomics Platform"/>
            <consortium name="The Broad Institute Genome Sequencing Center for Infectious Disease"/>
            <person name="Wu L."/>
            <person name="Ma J."/>
        </authorList>
    </citation>
    <scope>NUCLEOTIDE SEQUENCE [LARGE SCALE GENOMIC DNA]</scope>
    <source>
        <strain evidence="7 8">JCM 15481</strain>
    </source>
</reference>
<evidence type="ECO:0000313" key="7">
    <source>
        <dbReference type="EMBL" id="GAA1503710.1"/>
    </source>
</evidence>
<dbReference type="PROSITE" id="PS50977">
    <property type="entry name" value="HTH_TETR_2"/>
    <property type="match status" value="1"/>
</dbReference>
<dbReference type="InterPro" id="IPR009057">
    <property type="entry name" value="Homeodomain-like_sf"/>
</dbReference>
<keyword evidence="1" id="KW-0678">Repressor</keyword>
<dbReference type="EMBL" id="BAAAPF010000350">
    <property type="protein sequence ID" value="GAA1503710.1"/>
    <property type="molecule type" value="Genomic_DNA"/>
</dbReference>
<gene>
    <name evidence="7" type="ORF">GCM10009802_60450</name>
</gene>
<dbReference type="InterPro" id="IPR001647">
    <property type="entry name" value="HTH_TetR"/>
</dbReference>
<dbReference type="RefSeq" id="WP_344294415.1">
    <property type="nucleotide sequence ID" value="NZ_BAAAPF010000350.1"/>
</dbReference>
<comment type="caution">
    <text evidence="7">The sequence shown here is derived from an EMBL/GenBank/DDBJ whole genome shotgun (WGS) entry which is preliminary data.</text>
</comment>
<feature type="DNA-binding region" description="H-T-H motif" evidence="5">
    <location>
        <begin position="36"/>
        <end position="55"/>
    </location>
</feature>
<dbReference type="Proteomes" id="UP001500443">
    <property type="component" value="Unassembled WGS sequence"/>
</dbReference>
<evidence type="ECO:0000256" key="3">
    <source>
        <dbReference type="ARBA" id="ARBA00023125"/>
    </source>
</evidence>
<keyword evidence="8" id="KW-1185">Reference proteome</keyword>
<organism evidence="7 8">
    <name type="scientific">Streptomyces synnematoformans</name>
    <dbReference type="NCBI Taxonomy" id="415721"/>
    <lineage>
        <taxon>Bacteria</taxon>
        <taxon>Bacillati</taxon>
        <taxon>Actinomycetota</taxon>
        <taxon>Actinomycetes</taxon>
        <taxon>Kitasatosporales</taxon>
        <taxon>Streptomycetaceae</taxon>
        <taxon>Streptomyces</taxon>
    </lineage>
</organism>
<feature type="domain" description="HTH tetR-type" evidence="6">
    <location>
        <begin position="13"/>
        <end position="73"/>
    </location>
</feature>
<dbReference type="Pfam" id="PF00440">
    <property type="entry name" value="TetR_N"/>
    <property type="match status" value="1"/>
</dbReference>
<proteinExistence type="predicted"/>
<keyword evidence="4" id="KW-0804">Transcription</keyword>
<sequence length="203" mass="21525">MSPRTRGLGARHDERRREIADAVLAIVADQGLAAVSLTATAARAGVSPGGVQHYFPAKHDLIDAAFDRGNALSSERIRARAGEDLAAAEPRTVLTAVLTELIPYDAATTAHLRVRQSFNALALADAAVAERLRELYAGLHGDLAAALRRDRDAGRVRPGLDPDREAVALTATTEGLAYYVLIGAYDAGRARDLVLTAVDGVYC</sequence>
<name>A0ABN1ZT14_9ACTN</name>
<dbReference type="PANTHER" id="PTHR30055">
    <property type="entry name" value="HTH-TYPE TRANSCRIPTIONAL REGULATOR RUTR"/>
    <property type="match status" value="1"/>
</dbReference>
<evidence type="ECO:0000256" key="4">
    <source>
        <dbReference type="ARBA" id="ARBA00023163"/>
    </source>
</evidence>
<evidence type="ECO:0000259" key="6">
    <source>
        <dbReference type="PROSITE" id="PS50977"/>
    </source>
</evidence>
<evidence type="ECO:0000313" key="8">
    <source>
        <dbReference type="Proteomes" id="UP001500443"/>
    </source>
</evidence>
<evidence type="ECO:0000256" key="2">
    <source>
        <dbReference type="ARBA" id="ARBA00023015"/>
    </source>
</evidence>
<dbReference type="InterPro" id="IPR039538">
    <property type="entry name" value="BetI_C"/>
</dbReference>
<dbReference type="InterPro" id="IPR050109">
    <property type="entry name" value="HTH-type_TetR-like_transc_reg"/>
</dbReference>
<dbReference type="InterPro" id="IPR036271">
    <property type="entry name" value="Tet_transcr_reg_TetR-rel_C_sf"/>
</dbReference>
<dbReference type="SUPFAM" id="SSF48498">
    <property type="entry name" value="Tetracyclin repressor-like, C-terminal domain"/>
    <property type="match status" value="1"/>
</dbReference>
<keyword evidence="2" id="KW-0805">Transcription regulation</keyword>
<dbReference type="Pfam" id="PF13977">
    <property type="entry name" value="TetR_C_6"/>
    <property type="match status" value="1"/>
</dbReference>
<dbReference type="PANTHER" id="PTHR30055:SF234">
    <property type="entry name" value="HTH-TYPE TRANSCRIPTIONAL REGULATOR BETI"/>
    <property type="match status" value="1"/>
</dbReference>